<dbReference type="Gene3D" id="1.20.120.20">
    <property type="entry name" value="Apolipoprotein"/>
    <property type="match status" value="1"/>
</dbReference>
<dbReference type="InterPro" id="IPR013491">
    <property type="entry name" value="Tape_meas_N"/>
</dbReference>
<dbReference type="RefSeq" id="WP_083017298.1">
    <property type="nucleotide sequence ID" value="NZ_MVII01000019.1"/>
</dbReference>
<gene>
    <name evidence="3" type="ORF">BST43_15105</name>
</gene>
<comment type="caution">
    <text evidence="3">The sequence shown here is derived from an EMBL/GenBank/DDBJ whole genome shotgun (WGS) entry which is preliminary data.</text>
</comment>
<evidence type="ECO:0000313" key="4">
    <source>
        <dbReference type="Proteomes" id="UP000192434"/>
    </source>
</evidence>
<feature type="compositionally biased region" description="Basic and acidic residues" evidence="1">
    <location>
        <begin position="1057"/>
        <end position="1111"/>
    </location>
</feature>
<sequence>MTTIGYATLQVIASMRGVAETVNKGSANLVITPKIDVSGAARAGQLAGRDVQAGMDSQAHGGLRRFLSFDGARSSGAQAGREINAGLASADVGRGVGSALASNLTSGAITLGRTVGTMIATGLKTTAIAGGTLAAAGIAGALHSGMGRLTAIDDAKFKLSGLGNSAEKVQSIMDNALAAVKGTAFGLDEAATTAASAVAAGIEPGEKLTAYLKLTADTAAIAGTSLADMGSIFNKVQTSGKAFTGDLNMLSDRGLPVFQWLQEEYKVSGDALAKMVSDGKVDAATFQKVVAERIGGAAQNMGGSIRGQLSNLKASYSRFGAELAGPIFAAVSPLTTAFTGAFDKITTAIKPYTAQLTAIIGPWATDLGNKITAWLDGGGIQKGIDWFSRLVDKVQALRTGQGRSDALATISESVKGMAPALEQAGPALSALGQALGAIGQAVVSAGPETISSVLIPTLHLLAGALKFVADNASWAVPVIGGLVLAFAGFRMVEQAVAPIVNMLNGAFKIINAPIMLAQTMAIRQQAAAMTQLSVALGVNTAAQAENTIAQNAGAASTIRGRIAAVGSAIAQKAVAVATAAWTGAQWLLNAALSANPIGLVVLALAALAAGVVYAYNHSETFRKIVDGAWKAIKVAAEAVVNWFVDTAWPFLQKVWEGIGQGWTWLVTKADEVWTGVREKFTSIVTFVTTLPQKIADGAKGMWDGLKNGLIDALRWIADKWNKLTDTLSFDILEWVPVVGGNKWHLPRIPEFAAGGFTGDLPIKAIAGVVHGGEHVIRATSRQMLESAHPGLLDHMNATGKLPGFEQGGRVPYGLPVGTNTGGYGSSGDVFPPWVHEIEKRFGVKASTYPGHQERDGLNKGIDWTGSVQAMQAFAEFLKSIRGQLEQVIWMNPNTGEKIGVAGGQLVGPGTSQPQYYAADWGGHQNHVHTRQSYSFGGAGAASGAGADALGSPVASALGSGGAGAGADYSGLTGGDRKARYESDNEQAKSEYDKELADLKAKYGIGSSDKELSERSRDIARRRRELAAQYRADKEAANGDKTRLRELSEQYQRSSNALRDESDRLANDRDSAADRKDANKPAYEAAKKELDAKFKRDKDARKKAYDGAKESGKGSAGGGSYPTTVEGWIGFAAEKLIGGQVSSLMSVFGVPEPHWLGGISSFLGGIQVDGSPLLSLGGSAGVSLSRSAADTAAPVDASEALDAAPAPAVDLSAPAPATGGTGSAWGSVDIPDFIDETNLYDSGGWLPQGVSLTENKSGGPEPILTQDYWRTARDGINVAMAMVKGQTGTQKQAPPVTYNIQARDTEDAFIRAQRQERERAAAKLSRF</sequence>
<dbReference type="EMBL" id="MVII01000019">
    <property type="protein sequence ID" value="ORB55199.1"/>
    <property type="molecule type" value="Genomic_DNA"/>
</dbReference>
<protein>
    <recommendedName>
        <fullName evidence="2">Tape measure protein N-terminal domain-containing protein</fullName>
    </recommendedName>
</protein>
<evidence type="ECO:0000259" key="2">
    <source>
        <dbReference type="Pfam" id="PF20155"/>
    </source>
</evidence>
<feature type="region of interest" description="Disordered" evidence="1">
    <location>
        <begin position="1030"/>
        <end position="1118"/>
    </location>
</feature>
<dbReference type="Pfam" id="PF20155">
    <property type="entry name" value="TMP_3"/>
    <property type="match status" value="1"/>
</dbReference>
<feature type="compositionally biased region" description="Basic and acidic residues" evidence="1">
    <location>
        <begin position="974"/>
        <end position="991"/>
    </location>
</feature>
<name>A0A1X0J273_9MYCO</name>
<feature type="compositionally biased region" description="Basic and acidic residues" evidence="1">
    <location>
        <begin position="1030"/>
        <end position="1047"/>
    </location>
</feature>
<feature type="domain" description="Tape measure protein N-terminal" evidence="2">
    <location>
        <begin position="150"/>
        <end position="323"/>
    </location>
</feature>
<reference evidence="3 4" key="1">
    <citation type="submission" date="2016-12" db="EMBL/GenBank/DDBJ databases">
        <title>The new phylogeny of genus Mycobacterium.</title>
        <authorList>
            <person name="Tortoli E."/>
            <person name="Trovato A."/>
            <person name="Cirillo D.M."/>
        </authorList>
    </citation>
    <scope>NUCLEOTIDE SEQUENCE [LARGE SCALE GENOMIC DNA]</scope>
    <source>
        <strain evidence="3 4">CCUG 66554</strain>
    </source>
</reference>
<feature type="region of interest" description="Disordered" evidence="1">
    <location>
        <begin position="964"/>
        <end position="991"/>
    </location>
</feature>
<organism evidence="3 4">
    <name type="scientific">Mycobacteroides saopaulense</name>
    <dbReference type="NCBI Taxonomy" id="1578165"/>
    <lineage>
        <taxon>Bacteria</taxon>
        <taxon>Bacillati</taxon>
        <taxon>Actinomycetota</taxon>
        <taxon>Actinomycetes</taxon>
        <taxon>Mycobacteriales</taxon>
        <taxon>Mycobacteriaceae</taxon>
        <taxon>Mycobacteroides</taxon>
    </lineage>
</organism>
<dbReference type="Proteomes" id="UP000192434">
    <property type="component" value="Unassembled WGS sequence"/>
</dbReference>
<evidence type="ECO:0000256" key="1">
    <source>
        <dbReference type="SAM" id="MobiDB-lite"/>
    </source>
</evidence>
<accession>A0A1X0J273</accession>
<evidence type="ECO:0000313" key="3">
    <source>
        <dbReference type="EMBL" id="ORB55199.1"/>
    </source>
</evidence>
<proteinExistence type="predicted"/>